<dbReference type="GO" id="GO:0000271">
    <property type="term" value="P:polysaccharide biosynthetic process"/>
    <property type="evidence" value="ECO:0007669"/>
    <property type="project" value="InterPro"/>
</dbReference>
<proteinExistence type="inferred from homology"/>
<name>A0A0U3L8M5_9BURK</name>
<dbReference type="InterPro" id="IPR007267">
    <property type="entry name" value="GtrA_DPMS_TM"/>
</dbReference>
<dbReference type="PANTHER" id="PTHR38459">
    <property type="entry name" value="PROPHAGE BACTOPRENOL-LINKED GLUCOSE TRANSLOCASE HOMOLOG"/>
    <property type="match status" value="1"/>
</dbReference>
<keyword evidence="9" id="KW-1185">Reference proteome</keyword>
<accession>A0A0U3L8M5</accession>
<evidence type="ECO:0000256" key="3">
    <source>
        <dbReference type="ARBA" id="ARBA00022692"/>
    </source>
</evidence>
<dbReference type="GO" id="GO:0005886">
    <property type="term" value="C:plasma membrane"/>
    <property type="evidence" value="ECO:0007669"/>
    <property type="project" value="TreeGrafter"/>
</dbReference>
<dbReference type="InterPro" id="IPR051401">
    <property type="entry name" value="GtrA_CellWall_Glycosyl"/>
</dbReference>
<dbReference type="Proteomes" id="UP000060699">
    <property type="component" value="Chromosome"/>
</dbReference>
<feature type="compositionally biased region" description="Low complexity" evidence="6">
    <location>
        <begin position="1"/>
        <end position="31"/>
    </location>
</feature>
<dbReference type="AlphaFoldDB" id="A0A0U3L8M5"/>
<feature type="transmembrane region" description="Helical" evidence="7">
    <location>
        <begin position="116"/>
        <end position="135"/>
    </location>
</feature>
<evidence type="ECO:0000256" key="5">
    <source>
        <dbReference type="ARBA" id="ARBA00023136"/>
    </source>
</evidence>
<keyword evidence="5 7" id="KW-0472">Membrane</keyword>
<feature type="transmembrane region" description="Helical" evidence="7">
    <location>
        <begin position="53"/>
        <end position="72"/>
    </location>
</feature>
<feature type="transmembrane region" description="Helical" evidence="7">
    <location>
        <begin position="147"/>
        <end position="165"/>
    </location>
</feature>
<evidence type="ECO:0000256" key="6">
    <source>
        <dbReference type="SAM" id="MobiDB-lite"/>
    </source>
</evidence>
<comment type="similarity">
    <text evidence="2">Belongs to the GtrA family.</text>
</comment>
<gene>
    <name evidence="8" type="ORF">RD2015_3202</name>
</gene>
<dbReference type="OrthoDB" id="5296904at2"/>
<keyword evidence="3 7" id="KW-0812">Transmembrane</keyword>
<protein>
    <submittedName>
        <fullName evidence="8">GtrA-like protein</fullName>
    </submittedName>
</protein>
<comment type="subcellular location">
    <subcellularLocation>
        <location evidence="1">Membrane</location>
        <topology evidence="1">Multi-pass membrane protein</topology>
    </subcellularLocation>
</comment>
<feature type="region of interest" description="Disordered" evidence="6">
    <location>
        <begin position="1"/>
        <end position="34"/>
    </location>
</feature>
<dbReference type="Pfam" id="PF04138">
    <property type="entry name" value="GtrA_DPMS_TM"/>
    <property type="match status" value="1"/>
</dbReference>
<dbReference type="KEGG" id="rdp:RD2015_3202"/>
<evidence type="ECO:0000313" key="9">
    <source>
        <dbReference type="Proteomes" id="UP000060699"/>
    </source>
</evidence>
<dbReference type="EMBL" id="CP013729">
    <property type="protein sequence ID" value="ALV07662.1"/>
    <property type="molecule type" value="Genomic_DNA"/>
</dbReference>
<dbReference type="RefSeq" id="WP_058935735.1">
    <property type="nucleotide sequence ID" value="NZ_CP013729.1"/>
</dbReference>
<evidence type="ECO:0000256" key="4">
    <source>
        <dbReference type="ARBA" id="ARBA00022989"/>
    </source>
</evidence>
<sequence length="177" mass="18310">MAAGSPAPSAPAQSGAAGASALPGASSTSAPLQGNAEAVTPPRLVSLGRFGRFLLVGGVATAVHYVTAFLLLRLAGWPAVQASATGFVVGAMANYALNARYTFGLRGQHAHHLPRFAVVAGMGWLLNAAGMWGLLRAGLHPYVAQPVVTILVLFFNFLLNALWAMRPHRPDSGQFPG</sequence>
<dbReference type="PANTHER" id="PTHR38459:SF1">
    <property type="entry name" value="PROPHAGE BACTOPRENOL-LINKED GLUCOSE TRANSLOCASE HOMOLOG"/>
    <property type="match status" value="1"/>
</dbReference>
<reference evidence="8 9" key="1">
    <citation type="submission" date="2015-12" db="EMBL/GenBank/DDBJ databases">
        <title>Complete genome of Roseateles depolymerans KCTC 42856.</title>
        <authorList>
            <person name="Kim K.M."/>
        </authorList>
    </citation>
    <scope>NUCLEOTIDE SEQUENCE [LARGE SCALE GENOMIC DNA]</scope>
    <source>
        <strain evidence="8 9">KCTC 42856</strain>
    </source>
</reference>
<evidence type="ECO:0000256" key="2">
    <source>
        <dbReference type="ARBA" id="ARBA00009399"/>
    </source>
</evidence>
<evidence type="ECO:0000313" key="8">
    <source>
        <dbReference type="EMBL" id="ALV07662.1"/>
    </source>
</evidence>
<evidence type="ECO:0000256" key="7">
    <source>
        <dbReference type="SAM" id="Phobius"/>
    </source>
</evidence>
<dbReference type="STRING" id="76731.RD2015_3202"/>
<organism evidence="8 9">
    <name type="scientific">Roseateles depolymerans</name>
    <dbReference type="NCBI Taxonomy" id="76731"/>
    <lineage>
        <taxon>Bacteria</taxon>
        <taxon>Pseudomonadati</taxon>
        <taxon>Pseudomonadota</taxon>
        <taxon>Betaproteobacteria</taxon>
        <taxon>Burkholderiales</taxon>
        <taxon>Sphaerotilaceae</taxon>
        <taxon>Roseateles</taxon>
    </lineage>
</organism>
<feature type="transmembrane region" description="Helical" evidence="7">
    <location>
        <begin position="78"/>
        <end position="96"/>
    </location>
</feature>
<keyword evidence="4 7" id="KW-1133">Transmembrane helix</keyword>
<evidence type="ECO:0000256" key="1">
    <source>
        <dbReference type="ARBA" id="ARBA00004141"/>
    </source>
</evidence>